<organism evidence="3 4">
    <name type="scientific">Mammaliicoccus vitulinus</name>
    <dbReference type="NCBI Taxonomy" id="71237"/>
    <lineage>
        <taxon>Bacteria</taxon>
        <taxon>Bacillati</taxon>
        <taxon>Bacillota</taxon>
        <taxon>Bacilli</taxon>
        <taxon>Bacillales</taxon>
        <taxon>Staphylococcaceae</taxon>
        <taxon>Mammaliicoccus</taxon>
    </lineage>
</organism>
<evidence type="ECO:0000313" key="4">
    <source>
        <dbReference type="Proteomes" id="UP000241209"/>
    </source>
</evidence>
<dbReference type="Gene3D" id="3.40.630.30">
    <property type="match status" value="1"/>
</dbReference>
<dbReference type="InterPro" id="IPR045057">
    <property type="entry name" value="Gcn5-rel_NAT"/>
</dbReference>
<dbReference type="InterPro" id="IPR031165">
    <property type="entry name" value="GNAT_YJDJ"/>
</dbReference>
<gene>
    <name evidence="3" type="ORF">BU072_05575</name>
</gene>
<dbReference type="GeneID" id="64116932"/>
<proteinExistence type="predicted"/>
<dbReference type="EMBL" id="PZFK01000009">
    <property type="protein sequence ID" value="PTI29914.1"/>
    <property type="molecule type" value="Genomic_DNA"/>
</dbReference>
<dbReference type="STRING" id="1167632.GCA_000286335_00975"/>
<dbReference type="Pfam" id="PF14542">
    <property type="entry name" value="Acetyltransf_CG"/>
    <property type="match status" value="1"/>
</dbReference>
<dbReference type="AlphaFoldDB" id="A0A2T4PUA3"/>
<feature type="domain" description="N-acetyltransferase" evidence="1">
    <location>
        <begin position="1"/>
        <end position="91"/>
    </location>
</feature>
<dbReference type="Proteomes" id="UP000241209">
    <property type="component" value="Unassembled WGS sequence"/>
</dbReference>
<dbReference type="GO" id="GO:0016747">
    <property type="term" value="F:acyltransferase activity, transferring groups other than amino-acyl groups"/>
    <property type="evidence" value="ECO:0007669"/>
    <property type="project" value="InterPro"/>
</dbReference>
<dbReference type="PANTHER" id="PTHR31435:SF10">
    <property type="entry name" value="BSR4717 PROTEIN"/>
    <property type="match status" value="1"/>
</dbReference>
<feature type="domain" description="N-acetyltransferase" evidence="2">
    <location>
        <begin position="2"/>
        <end position="90"/>
    </location>
</feature>
<dbReference type="CDD" id="cd04301">
    <property type="entry name" value="NAT_SF"/>
    <property type="match status" value="1"/>
</dbReference>
<evidence type="ECO:0000259" key="1">
    <source>
        <dbReference type="PROSITE" id="PS51186"/>
    </source>
</evidence>
<dbReference type="PANTHER" id="PTHR31435">
    <property type="entry name" value="PROTEIN NATD1"/>
    <property type="match status" value="1"/>
</dbReference>
<reference evidence="3 4" key="1">
    <citation type="journal article" date="2016" name="Front. Microbiol.">
        <title>Comprehensive Phylogenetic Analysis of Bovine Non-aureus Staphylococci Species Based on Whole-Genome Sequencing.</title>
        <authorList>
            <person name="Naushad S."/>
            <person name="Barkema H.W."/>
            <person name="Luby C."/>
            <person name="Condas L.A."/>
            <person name="Nobrega D.B."/>
            <person name="Carson D.A."/>
            <person name="De Buck J."/>
        </authorList>
    </citation>
    <scope>NUCLEOTIDE SEQUENCE [LARGE SCALE GENOMIC DNA]</scope>
    <source>
        <strain evidence="3 4">SNUC 2204</strain>
    </source>
</reference>
<dbReference type="PROSITE" id="PS51186">
    <property type="entry name" value="GNAT"/>
    <property type="match status" value="1"/>
</dbReference>
<name>A0A2T4PUA3_9STAP</name>
<dbReference type="InterPro" id="IPR000182">
    <property type="entry name" value="GNAT_dom"/>
</dbReference>
<dbReference type="SUPFAM" id="SSF55729">
    <property type="entry name" value="Acyl-CoA N-acyltransferases (Nat)"/>
    <property type="match status" value="1"/>
</dbReference>
<keyword evidence="3" id="KW-0808">Transferase</keyword>
<sequence length="91" mass="10279">MEIKQGTNKFYVGQTEDDFDAEITYKDLDGKTLVVDHTFVDSSLRGQGIARKLVDTVIDKARSENKVIDPVCPYVKDVMTKDQSTHDVLKN</sequence>
<accession>A0A2T4PUA3</accession>
<comment type="caution">
    <text evidence="3">The sequence shown here is derived from an EMBL/GenBank/DDBJ whole genome shotgun (WGS) entry which is preliminary data.</text>
</comment>
<evidence type="ECO:0000259" key="2">
    <source>
        <dbReference type="PROSITE" id="PS51729"/>
    </source>
</evidence>
<evidence type="ECO:0000313" key="3">
    <source>
        <dbReference type="EMBL" id="PTI29914.1"/>
    </source>
</evidence>
<protein>
    <submittedName>
        <fullName evidence="3">N-acetyltransferase</fullName>
    </submittedName>
</protein>
<dbReference type="InterPro" id="IPR016181">
    <property type="entry name" value="Acyl_CoA_acyltransferase"/>
</dbReference>
<dbReference type="RefSeq" id="WP_016911675.1">
    <property type="nucleotide sequence ID" value="NZ_BMDF01000006.1"/>
</dbReference>
<dbReference type="PROSITE" id="PS51729">
    <property type="entry name" value="GNAT_YJDJ"/>
    <property type="match status" value="1"/>
</dbReference>